<dbReference type="GO" id="GO:0003677">
    <property type="term" value="F:DNA binding"/>
    <property type="evidence" value="ECO:0007669"/>
    <property type="project" value="UniProtKB-KW"/>
</dbReference>
<evidence type="ECO:0000259" key="1">
    <source>
        <dbReference type="Pfam" id="PF13443"/>
    </source>
</evidence>
<dbReference type="OrthoDB" id="2662559at2"/>
<gene>
    <name evidence="2" type="ORF">C8J48_3762</name>
</gene>
<proteinExistence type="predicted"/>
<dbReference type="AlphaFoldDB" id="A0A2T4YYW2"/>
<protein>
    <submittedName>
        <fullName evidence="2">Cro/C1-type helix-turn-helix DNA-binding protein</fullName>
    </submittedName>
</protein>
<organism evidence="2 3">
    <name type="scientific">Desmospora activa DSM 45169</name>
    <dbReference type="NCBI Taxonomy" id="1121389"/>
    <lineage>
        <taxon>Bacteria</taxon>
        <taxon>Bacillati</taxon>
        <taxon>Bacillota</taxon>
        <taxon>Bacilli</taxon>
        <taxon>Bacillales</taxon>
        <taxon>Thermoactinomycetaceae</taxon>
        <taxon>Desmospora</taxon>
    </lineage>
</organism>
<keyword evidence="2" id="KW-0238">DNA-binding</keyword>
<dbReference type="Proteomes" id="UP000241639">
    <property type="component" value="Unassembled WGS sequence"/>
</dbReference>
<accession>A0A2T4YYW2</accession>
<evidence type="ECO:0000313" key="3">
    <source>
        <dbReference type="Proteomes" id="UP000241639"/>
    </source>
</evidence>
<name>A0A2T4YYW2_9BACL</name>
<comment type="caution">
    <text evidence="2">The sequence shown here is derived from an EMBL/GenBank/DDBJ whole genome shotgun (WGS) entry which is preliminary data.</text>
</comment>
<sequence>MLTFEPLRIWFVKQNKNRTDMCKKEECGFSPQTVAKIWRDARVRSDVIERICETYNLPVEQVMQYKKQDGS</sequence>
<keyword evidence="3" id="KW-1185">Reference proteome</keyword>
<dbReference type="InterPro" id="IPR001387">
    <property type="entry name" value="Cro/C1-type_HTH"/>
</dbReference>
<dbReference type="RefSeq" id="WP_107728716.1">
    <property type="nucleotide sequence ID" value="NZ_PZZP01000007.1"/>
</dbReference>
<evidence type="ECO:0000313" key="2">
    <source>
        <dbReference type="EMBL" id="PTM51938.1"/>
    </source>
</evidence>
<feature type="domain" description="HTH cro/C1-type" evidence="1">
    <location>
        <begin position="17"/>
        <end position="67"/>
    </location>
</feature>
<reference evidence="2 3" key="1">
    <citation type="submission" date="2018-04" db="EMBL/GenBank/DDBJ databases">
        <title>Genomic Encyclopedia of Archaeal and Bacterial Type Strains, Phase II (KMG-II): from individual species to whole genera.</title>
        <authorList>
            <person name="Goeker M."/>
        </authorList>
    </citation>
    <scope>NUCLEOTIDE SEQUENCE [LARGE SCALE GENOMIC DNA]</scope>
    <source>
        <strain evidence="2 3">DSM 45169</strain>
    </source>
</reference>
<dbReference type="Pfam" id="PF13443">
    <property type="entry name" value="HTH_26"/>
    <property type="match status" value="1"/>
</dbReference>
<dbReference type="EMBL" id="PZZP01000007">
    <property type="protein sequence ID" value="PTM51938.1"/>
    <property type="molecule type" value="Genomic_DNA"/>
</dbReference>